<dbReference type="InterPro" id="IPR036397">
    <property type="entry name" value="RNaseH_sf"/>
</dbReference>
<organism evidence="2 3">
    <name type="scientific">Cryobacterium roopkundense</name>
    <dbReference type="NCBI Taxonomy" id="1001240"/>
    <lineage>
        <taxon>Bacteria</taxon>
        <taxon>Bacillati</taxon>
        <taxon>Actinomycetota</taxon>
        <taxon>Actinomycetes</taxon>
        <taxon>Micrococcales</taxon>
        <taxon>Microbacteriaceae</taxon>
        <taxon>Cryobacterium</taxon>
    </lineage>
</organism>
<protein>
    <submittedName>
        <fullName evidence="2">Transposase InsO family protein</fullName>
    </submittedName>
</protein>
<dbReference type="SUPFAM" id="SSF53098">
    <property type="entry name" value="Ribonuclease H-like"/>
    <property type="match status" value="1"/>
</dbReference>
<comment type="caution">
    <text evidence="2">The sequence shown here is derived from an EMBL/GenBank/DDBJ whole genome shotgun (WGS) entry which is preliminary data.</text>
</comment>
<dbReference type="Pfam" id="PF13683">
    <property type="entry name" value="rve_3"/>
    <property type="match status" value="1"/>
</dbReference>
<proteinExistence type="predicted"/>
<evidence type="ECO:0000313" key="2">
    <source>
        <dbReference type="EMBL" id="MBB5639643.1"/>
    </source>
</evidence>
<feature type="domain" description="Integrase catalytic" evidence="1">
    <location>
        <begin position="1"/>
        <end position="71"/>
    </location>
</feature>
<name>A0A7W8ZTA6_9MICO</name>
<dbReference type="InterPro" id="IPR012337">
    <property type="entry name" value="RNaseH-like_sf"/>
</dbReference>
<dbReference type="GO" id="GO:0015074">
    <property type="term" value="P:DNA integration"/>
    <property type="evidence" value="ECO:0007669"/>
    <property type="project" value="InterPro"/>
</dbReference>
<evidence type="ECO:0000313" key="3">
    <source>
        <dbReference type="Proteomes" id="UP000561726"/>
    </source>
</evidence>
<dbReference type="GO" id="GO:0003676">
    <property type="term" value="F:nucleic acid binding"/>
    <property type="evidence" value="ECO:0007669"/>
    <property type="project" value="InterPro"/>
</dbReference>
<dbReference type="InterPro" id="IPR001584">
    <property type="entry name" value="Integrase_cat-core"/>
</dbReference>
<dbReference type="Proteomes" id="UP000561726">
    <property type="component" value="Unassembled WGS sequence"/>
</dbReference>
<reference evidence="2 3" key="1">
    <citation type="submission" date="2020-08" db="EMBL/GenBank/DDBJ databases">
        <title>Sequencing the genomes of 1000 actinobacteria strains.</title>
        <authorList>
            <person name="Klenk H.-P."/>
        </authorList>
    </citation>
    <scope>NUCLEOTIDE SEQUENCE [LARGE SCALE GENOMIC DNA]</scope>
    <source>
        <strain evidence="2 3">DSM 21065</strain>
    </source>
</reference>
<dbReference type="Gene3D" id="3.30.420.10">
    <property type="entry name" value="Ribonuclease H-like superfamily/Ribonuclease H"/>
    <property type="match status" value="1"/>
</dbReference>
<accession>A0A7W8ZTA6</accession>
<dbReference type="AlphaFoldDB" id="A0A7W8ZTA6"/>
<gene>
    <name evidence="2" type="ORF">BJ997_000191</name>
</gene>
<dbReference type="PROSITE" id="PS50994">
    <property type="entry name" value="INTEGRASE"/>
    <property type="match status" value="1"/>
</dbReference>
<sequence>MQRFIKPHCPWTNGKVERLNRTLTTEWAYAPKYTSNHERAEAHAPWLNFYNTERIHTGIGQTPLSQVSPTS</sequence>
<dbReference type="EMBL" id="JACHBQ010000001">
    <property type="protein sequence ID" value="MBB5639643.1"/>
    <property type="molecule type" value="Genomic_DNA"/>
</dbReference>
<evidence type="ECO:0000259" key="1">
    <source>
        <dbReference type="PROSITE" id="PS50994"/>
    </source>
</evidence>